<dbReference type="VEuPathDB" id="PlasmoDB:PBANKA_0508000"/>
<dbReference type="AlphaFoldDB" id="A0A113R1B6"/>
<dbReference type="Proteomes" id="UP000220214">
    <property type="component" value="Chromosome 5"/>
</dbReference>
<dbReference type="EMBL" id="LT608141">
    <property type="protein sequence ID" value="SCL92785.1"/>
    <property type="molecule type" value="Genomic_DNA"/>
</dbReference>
<dbReference type="EMBL" id="LT160025">
    <property type="protein sequence ID" value="CXI08817.1"/>
    <property type="molecule type" value="Genomic_DNA"/>
</dbReference>
<evidence type="ECO:0000313" key="6">
    <source>
        <dbReference type="Proteomes" id="UP000069549"/>
    </source>
</evidence>
<dbReference type="OMA" id="YIQTNIT"/>
<dbReference type="Proteomes" id="UP000219974">
    <property type="component" value="Chromosome 5"/>
</dbReference>
<dbReference type="OrthoDB" id="387699at2759"/>
<evidence type="ECO:0000313" key="5">
    <source>
        <dbReference type="EMBL" id="SCN22908.1"/>
    </source>
</evidence>
<dbReference type="Proteomes" id="UP000069549">
    <property type="component" value="Chromosome 5"/>
</dbReference>
<evidence type="ECO:0000313" key="8">
    <source>
        <dbReference type="Proteomes" id="UP000219974"/>
    </source>
</evidence>
<evidence type="ECO:0000313" key="10">
    <source>
        <dbReference type="Proteomes" id="UP000516480"/>
    </source>
</evidence>
<dbReference type="Proteomes" id="UP000516480">
    <property type="component" value="Chromosome 5"/>
</dbReference>
<accession>A0A113R1B6</accession>
<evidence type="ECO:0000313" key="7">
    <source>
        <dbReference type="Proteomes" id="UP000219860"/>
    </source>
</evidence>
<name>A0A113R1B6_PLABE</name>
<organism evidence="1 6">
    <name type="scientific">Plasmodium berghei</name>
    <dbReference type="NCBI Taxonomy" id="5821"/>
    <lineage>
        <taxon>Eukaryota</taxon>
        <taxon>Sar</taxon>
        <taxon>Alveolata</taxon>
        <taxon>Apicomplexa</taxon>
        <taxon>Aconoidasida</taxon>
        <taxon>Haemosporida</taxon>
        <taxon>Plasmodiidae</taxon>
        <taxon>Plasmodium</taxon>
        <taxon>Plasmodium (Vinckeia)</taxon>
    </lineage>
</organism>
<sequence length="535" mass="63992">MLTPFSETSDTQKEEYSSLSQNYNKYDFANVPKNSTSGTSQSEFEHSDVKKWFVLENIRLRNKIQKMKSKHEKRQKIANIKYQLLKNKQKEFPNDNIYQKIDKVLSKKLNEKKLKNSYIQTNITFLNPFFVSWDTYFESCDAIKFSSDGEIDILKKKRIKQNIRGTNLNRSISINPFRVPIHNIDKNNIIYNLYTDDNIIFIKETTEYFNRKEKYNNKNIHKNENNIKNPKQIIKKKNFKSQSIAPSTINPYDNKKEESSVNSNSSEDIWFECRTPPLTEFKWFDDNSIYLHPPNNGQNNDQNNVIIIQDNNYMDQDRYIFCNKKNKLNNNCNESSISTCMLYKNEDKFIAKSNEYSVKFGGYTNVDVDINGEKNKKYESSQIKDVYTTLNDNNWKIYEKYKYFDIQNYTNMFNNTHTSNNYPYEQKKKIKNIHYQMITDSFNYLENNFFNAMNKIFVKDKFFQELKIDCCDKKDNVYCREKNDIEKLNKNKRKMDKNQNFKGNKLRENINLTKTSKTCYMIDTDMLEKEQINNK</sequence>
<gene>
    <name evidence="1" type="ORF">PBK173_000077600</name>
    <name evidence="5" type="ORF">PBNK65E_000073700</name>
    <name evidence="2" type="ORF">PBNK65NY_000073400</name>
    <name evidence="3" type="ORF">PBSP11A_000073400</name>
    <name evidence="4" type="ORF">PBSP11RLL_000073600</name>
</gene>
<dbReference type="Proteomes" id="UP000219860">
    <property type="component" value="Chromosome 5"/>
</dbReference>
<evidence type="ECO:0000313" key="9">
    <source>
        <dbReference type="Proteomes" id="UP000220214"/>
    </source>
</evidence>
<dbReference type="EMBL" id="LT608269">
    <property type="protein sequence ID" value="SCM17510.1"/>
    <property type="molecule type" value="Genomic_DNA"/>
</dbReference>
<dbReference type="EMBL" id="LT614631">
    <property type="protein sequence ID" value="SCN22908.1"/>
    <property type="molecule type" value="Genomic_DNA"/>
</dbReference>
<reference evidence="1 6" key="1">
    <citation type="submission" date="2016-02" db="EMBL/GenBank/DDBJ databases">
        <authorList>
            <consortium name="Pathogen Informatics"/>
        </authorList>
    </citation>
    <scope>NUCLEOTIDE SEQUENCE [LARGE SCALE GENOMIC DNA]</scope>
    <source>
        <strain evidence="1 6">K173</strain>
        <strain evidence="2 10">NK65 ny</strain>
        <strain evidence="5 9">NK65e</strain>
        <strain evidence="3 7">SP11 Antwerpcl1</strain>
        <strain evidence="4 8">SP11 RLL</strain>
    </source>
</reference>
<protein>
    <submittedName>
        <fullName evidence="1">Uncharacterized protein</fullName>
    </submittedName>
</protein>
<proteinExistence type="predicted"/>
<evidence type="ECO:0000313" key="3">
    <source>
        <dbReference type="EMBL" id="SCM15715.1"/>
    </source>
</evidence>
<evidence type="ECO:0000313" key="4">
    <source>
        <dbReference type="EMBL" id="SCM17510.1"/>
    </source>
</evidence>
<evidence type="ECO:0000313" key="2">
    <source>
        <dbReference type="EMBL" id="SCL92785.1"/>
    </source>
</evidence>
<dbReference type="EMBL" id="LT608253">
    <property type="protein sequence ID" value="SCM15715.1"/>
    <property type="molecule type" value="Genomic_DNA"/>
</dbReference>
<evidence type="ECO:0000313" key="1">
    <source>
        <dbReference type="EMBL" id="CXI08817.1"/>
    </source>
</evidence>